<dbReference type="InterPro" id="IPR017025">
    <property type="entry name" value="Cancer-assoc_antigen_RCAS1"/>
</dbReference>
<proteinExistence type="predicted"/>
<feature type="signal peptide" evidence="1">
    <location>
        <begin position="1"/>
        <end position="28"/>
    </location>
</feature>
<name>A0A0R3RYS2_9BILA</name>
<evidence type="ECO:0000313" key="3">
    <source>
        <dbReference type="WBParaSite" id="EEL_0000743601-mRNA-1"/>
    </source>
</evidence>
<dbReference type="WBParaSite" id="EEL_0000743601-mRNA-1">
    <property type="protein sequence ID" value="EEL_0000743601-mRNA-1"/>
    <property type="gene ID" value="EEL_0000743601"/>
</dbReference>
<dbReference type="PANTHER" id="PTHR15208">
    <property type="entry name" value="RECEPTOR-BINDING CANCER ANTIGEN EXPRESSED ON SISO CELLS CANCER ASSOCIATED SURFACE ANTIGEN RCAS1 ESTROGEN RECEPTOR-BINDING FRAGMENT- ASSOCIATED GENE 9 PROTEIN"/>
    <property type="match status" value="1"/>
</dbReference>
<dbReference type="PANTHER" id="PTHR15208:SF2">
    <property type="entry name" value="RECEPTOR-BINDING CANCER ANTIGEN EXPRESSED ON SISO CELLS"/>
    <property type="match status" value="1"/>
</dbReference>
<feature type="chain" id="PRO_5006447883" evidence="1">
    <location>
        <begin position="29"/>
        <end position="198"/>
    </location>
</feature>
<dbReference type="GO" id="GO:0030141">
    <property type="term" value="C:secretory granule"/>
    <property type="evidence" value="ECO:0007669"/>
    <property type="project" value="TreeGrafter"/>
</dbReference>
<dbReference type="AlphaFoldDB" id="A0A0R3RYS2"/>
<evidence type="ECO:0000313" key="2">
    <source>
        <dbReference type="Proteomes" id="UP000050640"/>
    </source>
</evidence>
<evidence type="ECO:0000256" key="1">
    <source>
        <dbReference type="SAM" id="SignalP"/>
    </source>
</evidence>
<sequence>MSTIQALKKRALFIFRLIVAILSRLCCCVKRRKNIGELPFTVAHQNPQTYWKSVSNDEKWKGWSDTPFVTSVEEKIVEYRRKKAESEVVSEEKEMDFFNDMQPKVMQTRRAYIDNYQNTPIQNSNLFAVKTDEVPSSDLGELGNLEDMNLHDETEDWDNQIDIESVKNALLEQKAKERRERRLARQIEHAKRFERRKE</sequence>
<organism evidence="2 3">
    <name type="scientific">Elaeophora elaphi</name>
    <dbReference type="NCBI Taxonomy" id="1147741"/>
    <lineage>
        <taxon>Eukaryota</taxon>
        <taxon>Metazoa</taxon>
        <taxon>Ecdysozoa</taxon>
        <taxon>Nematoda</taxon>
        <taxon>Chromadorea</taxon>
        <taxon>Rhabditida</taxon>
        <taxon>Spirurina</taxon>
        <taxon>Spiruromorpha</taxon>
        <taxon>Filarioidea</taxon>
        <taxon>Onchocercidae</taxon>
        <taxon>Elaeophora</taxon>
    </lineage>
</organism>
<dbReference type="Proteomes" id="UP000050640">
    <property type="component" value="Unplaced"/>
</dbReference>
<keyword evidence="2" id="KW-1185">Reference proteome</keyword>
<dbReference type="STRING" id="1147741.A0A0R3RYS2"/>
<reference evidence="3" key="1">
    <citation type="submission" date="2017-02" db="UniProtKB">
        <authorList>
            <consortium name="WormBaseParasite"/>
        </authorList>
    </citation>
    <scope>IDENTIFICATION</scope>
</reference>
<accession>A0A0R3RYS2</accession>
<protein>
    <submittedName>
        <fullName evidence="3">Receptor-binding cancer antigen expressed on SiSo cells</fullName>
    </submittedName>
</protein>
<keyword evidence="1" id="KW-0732">Signal</keyword>